<dbReference type="InterPro" id="IPR017871">
    <property type="entry name" value="ABC_transporter-like_CS"/>
</dbReference>
<proteinExistence type="predicted"/>
<dbReference type="InterPro" id="IPR050166">
    <property type="entry name" value="ABC_transporter_ATP-bind"/>
</dbReference>
<name>A0AAX0RWU5_9BACI</name>
<dbReference type="EMBL" id="NUEQ01000106">
    <property type="protein sequence ID" value="PEJ26712.1"/>
    <property type="molecule type" value="Genomic_DNA"/>
</dbReference>
<evidence type="ECO:0000256" key="2">
    <source>
        <dbReference type="ARBA" id="ARBA00022741"/>
    </source>
</evidence>
<dbReference type="AlphaFoldDB" id="A0AAX0RWU5"/>
<dbReference type="SMART" id="SM00382">
    <property type="entry name" value="AAA"/>
    <property type="match status" value="1"/>
</dbReference>
<reference evidence="6 9" key="2">
    <citation type="submission" date="2018-07" db="EMBL/GenBank/DDBJ databases">
        <title>The molecular basis for the intramolecular migration of carboxyl group in the catabolism of para-hydroxybenzoate via gentisate.</title>
        <authorList>
            <person name="Zhao H."/>
            <person name="Xu Y."/>
            <person name="Lin S."/>
            <person name="Spain J.C."/>
            <person name="Zhou N.-Y."/>
        </authorList>
    </citation>
    <scope>NUCLEOTIDE SEQUENCE [LARGE SCALE GENOMIC DNA]</scope>
    <source>
        <strain evidence="6 9">PHB-7a</strain>
    </source>
</reference>
<keyword evidence="2" id="KW-0547">Nucleotide-binding</keyword>
<dbReference type="Pfam" id="PF00005">
    <property type="entry name" value="ABC_tran"/>
    <property type="match status" value="1"/>
</dbReference>
<dbReference type="GO" id="GO:0016887">
    <property type="term" value="F:ATP hydrolysis activity"/>
    <property type="evidence" value="ECO:0007669"/>
    <property type="project" value="InterPro"/>
</dbReference>
<dbReference type="PANTHER" id="PTHR42788">
    <property type="entry name" value="TAURINE IMPORT ATP-BINDING PROTEIN-RELATED"/>
    <property type="match status" value="1"/>
</dbReference>
<reference evidence="7 8" key="1">
    <citation type="submission" date="2017-09" db="EMBL/GenBank/DDBJ databases">
        <title>Large-scale bioinformatics analysis of Bacillus genomes uncovers conserved roles of natural products in bacterial physiology.</title>
        <authorList>
            <consortium name="Agbiome Team Llc"/>
            <person name="Bleich R.M."/>
            <person name="Kirk G.J."/>
            <person name="Santa Maria K.C."/>
            <person name="Allen S.E."/>
            <person name="Farag S."/>
            <person name="Shank E.A."/>
            <person name="Bowers A."/>
        </authorList>
    </citation>
    <scope>NUCLEOTIDE SEQUENCE [LARGE SCALE GENOMIC DNA]</scope>
    <source>
        <strain evidence="7 8">AFS003229</strain>
    </source>
</reference>
<dbReference type="GO" id="GO:0005524">
    <property type="term" value="F:ATP binding"/>
    <property type="evidence" value="ECO:0007669"/>
    <property type="project" value="UniProtKB-KW"/>
</dbReference>
<dbReference type="KEGG" id="pbut:DTO10_22550"/>
<evidence type="ECO:0000313" key="7">
    <source>
        <dbReference type="EMBL" id="PEJ26712.1"/>
    </source>
</evidence>
<dbReference type="Proteomes" id="UP000220106">
    <property type="component" value="Unassembled WGS sequence"/>
</dbReference>
<evidence type="ECO:0000256" key="4">
    <source>
        <dbReference type="ARBA" id="ARBA00022967"/>
    </source>
</evidence>
<evidence type="ECO:0000259" key="5">
    <source>
        <dbReference type="PROSITE" id="PS50893"/>
    </source>
</evidence>
<evidence type="ECO:0000313" key="9">
    <source>
        <dbReference type="Proteomes" id="UP000260457"/>
    </source>
</evidence>
<dbReference type="PANTHER" id="PTHR42788:SF13">
    <property type="entry name" value="ALIPHATIC SULFONATES IMPORT ATP-BINDING PROTEIN SSUB"/>
    <property type="match status" value="1"/>
</dbReference>
<dbReference type="RefSeq" id="WP_098177805.1">
    <property type="nucleotide sequence ID" value="NZ_CP030926.1"/>
</dbReference>
<dbReference type="InterPro" id="IPR003439">
    <property type="entry name" value="ABC_transporter-like_ATP-bd"/>
</dbReference>
<dbReference type="Proteomes" id="UP000260457">
    <property type="component" value="Chromosome"/>
</dbReference>
<organism evidence="7 8">
    <name type="scientific">Peribacillus butanolivorans</name>
    <dbReference type="NCBI Taxonomy" id="421767"/>
    <lineage>
        <taxon>Bacteria</taxon>
        <taxon>Bacillati</taxon>
        <taxon>Bacillota</taxon>
        <taxon>Bacilli</taxon>
        <taxon>Bacillales</taxon>
        <taxon>Bacillaceae</taxon>
        <taxon>Peribacillus</taxon>
    </lineage>
</organism>
<dbReference type="SUPFAM" id="SSF52540">
    <property type="entry name" value="P-loop containing nucleoside triphosphate hydrolases"/>
    <property type="match status" value="1"/>
</dbReference>
<dbReference type="EMBL" id="CP030926">
    <property type="protein sequence ID" value="AXN40880.1"/>
    <property type="molecule type" value="Genomic_DNA"/>
</dbReference>
<keyword evidence="3 7" id="KW-0067">ATP-binding</keyword>
<feature type="domain" description="ABC transporter" evidence="5">
    <location>
        <begin position="7"/>
        <end position="236"/>
    </location>
</feature>
<evidence type="ECO:0000313" key="6">
    <source>
        <dbReference type="EMBL" id="AXN40880.1"/>
    </source>
</evidence>
<gene>
    <name evidence="7" type="ORF">CN689_25010</name>
    <name evidence="6" type="ORF">DTO10_22550</name>
</gene>
<keyword evidence="4" id="KW-1278">Translocase</keyword>
<dbReference type="InterPro" id="IPR003593">
    <property type="entry name" value="AAA+_ATPase"/>
</dbReference>
<evidence type="ECO:0000313" key="8">
    <source>
        <dbReference type="Proteomes" id="UP000220106"/>
    </source>
</evidence>
<keyword evidence="9" id="KW-1185">Reference proteome</keyword>
<dbReference type="PROSITE" id="PS00211">
    <property type="entry name" value="ABC_TRANSPORTER_1"/>
    <property type="match status" value="1"/>
</dbReference>
<dbReference type="PROSITE" id="PS50893">
    <property type="entry name" value="ABC_TRANSPORTER_2"/>
    <property type="match status" value="1"/>
</dbReference>
<evidence type="ECO:0000256" key="3">
    <source>
        <dbReference type="ARBA" id="ARBA00022840"/>
    </source>
</evidence>
<dbReference type="InterPro" id="IPR027417">
    <property type="entry name" value="P-loop_NTPase"/>
</dbReference>
<keyword evidence="1" id="KW-0813">Transport</keyword>
<dbReference type="Gene3D" id="3.40.50.300">
    <property type="entry name" value="P-loop containing nucleotide triphosphate hydrolases"/>
    <property type="match status" value="1"/>
</dbReference>
<accession>A0AAX0RWU5</accession>
<evidence type="ECO:0000256" key="1">
    <source>
        <dbReference type="ARBA" id="ARBA00022448"/>
    </source>
</evidence>
<sequence length="257" mass="29053">MPSQIIMRNIDMIFTSDRKQTHVLDDIDLTINKGEIYCLLGPSGCGKSTILKLLAGFESPTRGKVTVNQEIVKSIGPDRAVVFQTPNLFPWLTVFENVVFGLRMKKSSPDELKEKSSKFIEAVGLKGFEKHYPHELSGGMQQRAAIARALVNDPTVLLMDEPFAALDAQTRSLMQELVMDVWEQFHTTILFITHDIDEAIFIGDRIGVMSRNPGLIKKEYAIELPRPRTIDVITTFEFLDYKSAILKQIQEEVKTSH</sequence>
<dbReference type="CDD" id="cd03293">
    <property type="entry name" value="ABC_NrtD_SsuB_transporters"/>
    <property type="match status" value="1"/>
</dbReference>
<protein>
    <submittedName>
        <fullName evidence="6 7">ABC transporter ATP-binding protein</fullName>
    </submittedName>
</protein>